<evidence type="ECO:0000256" key="2">
    <source>
        <dbReference type="PROSITE-ProRule" id="PRU00117"/>
    </source>
</evidence>
<feature type="domain" description="K Homology" evidence="4">
    <location>
        <begin position="313"/>
        <end position="384"/>
    </location>
</feature>
<feature type="compositionally biased region" description="Gly residues" evidence="3">
    <location>
        <begin position="547"/>
        <end position="574"/>
    </location>
</feature>
<accession>A0ABP0B5I3</accession>
<feature type="region of interest" description="Disordered" evidence="3">
    <location>
        <begin position="385"/>
        <end position="417"/>
    </location>
</feature>
<dbReference type="InterPro" id="IPR004088">
    <property type="entry name" value="KH_dom_type_1"/>
</dbReference>
<protein>
    <recommendedName>
        <fullName evidence="4">K Homology domain-containing protein</fullName>
    </recommendedName>
</protein>
<keyword evidence="1" id="KW-0677">Repeat</keyword>
<feature type="compositionally biased region" description="Gly residues" evidence="3">
    <location>
        <begin position="511"/>
        <end position="525"/>
    </location>
</feature>
<dbReference type="Pfam" id="PF00013">
    <property type="entry name" value="KH_1"/>
    <property type="match status" value="3"/>
</dbReference>
<dbReference type="InterPro" id="IPR036612">
    <property type="entry name" value="KH_dom_type_1_sf"/>
</dbReference>
<dbReference type="EMBL" id="CAWUHD010000015">
    <property type="protein sequence ID" value="CAK7214848.1"/>
    <property type="molecule type" value="Genomic_DNA"/>
</dbReference>
<comment type="caution">
    <text evidence="5">The sequence shown here is derived from an EMBL/GenBank/DDBJ whole genome shotgun (WGS) entry which is preliminary data.</text>
</comment>
<reference evidence="5 6" key="1">
    <citation type="submission" date="2024-01" db="EMBL/GenBank/DDBJ databases">
        <authorList>
            <person name="Allen C."/>
            <person name="Tagirdzhanova G."/>
        </authorList>
    </citation>
    <scope>NUCLEOTIDE SEQUENCE [LARGE SCALE GENOMIC DNA]</scope>
</reference>
<evidence type="ECO:0000259" key="4">
    <source>
        <dbReference type="SMART" id="SM00322"/>
    </source>
</evidence>
<feature type="compositionally biased region" description="Gly residues" evidence="3">
    <location>
        <begin position="390"/>
        <end position="417"/>
    </location>
</feature>
<feature type="region of interest" description="Disordered" evidence="3">
    <location>
        <begin position="101"/>
        <end position="203"/>
    </location>
</feature>
<feature type="compositionally biased region" description="Low complexity" evidence="3">
    <location>
        <begin position="15"/>
        <end position="30"/>
    </location>
</feature>
<feature type="compositionally biased region" description="Low complexity" evidence="3">
    <location>
        <begin position="38"/>
        <end position="48"/>
    </location>
</feature>
<dbReference type="PANTHER" id="PTHR10288">
    <property type="entry name" value="KH DOMAIN CONTAINING RNA BINDING PROTEIN"/>
    <property type="match status" value="1"/>
</dbReference>
<feature type="compositionally biased region" description="Basic and acidic residues" evidence="3">
    <location>
        <begin position="136"/>
        <end position="163"/>
    </location>
</feature>
<feature type="region of interest" description="Disordered" evidence="3">
    <location>
        <begin position="508"/>
        <end position="593"/>
    </location>
</feature>
<gene>
    <name evidence="5" type="ORF">SEUCBS140593_002329</name>
</gene>
<dbReference type="SUPFAM" id="SSF54791">
    <property type="entry name" value="Eukaryotic type KH-domain (KH-domain type I)"/>
    <property type="match status" value="3"/>
</dbReference>
<feature type="region of interest" description="Disordered" evidence="3">
    <location>
        <begin position="1"/>
        <end position="71"/>
    </location>
</feature>
<dbReference type="Proteomes" id="UP001642482">
    <property type="component" value="Unassembled WGS sequence"/>
</dbReference>
<dbReference type="PROSITE" id="PS50084">
    <property type="entry name" value="KH_TYPE_1"/>
    <property type="match status" value="3"/>
</dbReference>
<proteinExistence type="predicted"/>
<organism evidence="5 6">
    <name type="scientific">Sporothrix eucalyptigena</name>
    <dbReference type="NCBI Taxonomy" id="1812306"/>
    <lineage>
        <taxon>Eukaryota</taxon>
        <taxon>Fungi</taxon>
        <taxon>Dikarya</taxon>
        <taxon>Ascomycota</taxon>
        <taxon>Pezizomycotina</taxon>
        <taxon>Sordariomycetes</taxon>
        <taxon>Sordariomycetidae</taxon>
        <taxon>Ophiostomatales</taxon>
        <taxon>Ophiostomataceae</taxon>
        <taxon>Sporothrix</taxon>
    </lineage>
</organism>
<feature type="domain" description="K Homology" evidence="4">
    <location>
        <begin position="202"/>
        <end position="273"/>
    </location>
</feature>
<evidence type="ECO:0000256" key="1">
    <source>
        <dbReference type="ARBA" id="ARBA00022737"/>
    </source>
</evidence>
<dbReference type="Gene3D" id="3.30.1370.10">
    <property type="entry name" value="K Homology domain, type 1"/>
    <property type="match status" value="3"/>
</dbReference>
<feature type="compositionally biased region" description="Polar residues" evidence="3">
    <location>
        <begin position="52"/>
        <end position="62"/>
    </location>
</feature>
<dbReference type="SMART" id="SM00322">
    <property type="entry name" value="KH"/>
    <property type="match status" value="3"/>
</dbReference>
<feature type="domain" description="K Homology" evidence="4">
    <location>
        <begin position="433"/>
        <end position="504"/>
    </location>
</feature>
<keyword evidence="6" id="KW-1185">Reference proteome</keyword>
<evidence type="ECO:0000313" key="5">
    <source>
        <dbReference type="EMBL" id="CAK7214848.1"/>
    </source>
</evidence>
<feature type="compositionally biased region" description="Basic and acidic residues" evidence="3">
    <location>
        <begin position="171"/>
        <end position="182"/>
    </location>
</feature>
<sequence>MSEMTNLESILATLAAQKPGATTTPPQGQQPYPPPPGVSGAPGTAPAPYSYPQPTTSGSLDLSNAAAPSGGNVSIQEAIARAKAHAAQNGVASYDRPITYAAPPAVSSAPPPPGPSESRGGRGYRSSRSRSPPPNRGRDGGSYRENHNPYRDERREERRDYGGRGRYSPAHHGDRNNDRHGDGYGPRGGGRRDRSPMREGGNPNFEIIEIQAGLVGLIIGRQGENLRRVEADSQCRVQFLAPADPSDEMRQCKITGQPPNRAEAKAAIYKIIEDSAGDGPPRGAGGRFPKGPPNDRFGSGGGPNGPPANLAEGEECIQIMIPDRTVGLIIGRGGETIRDLQERSGCHINIVGESKSVSGLRPVNLIGGRAETTHAKELIMEIVDSDTRNGGPGGPGGPGGGGGPPFRGPGGYQGGGGYGGGGGYQGGGGGGGDRINDSIFVPAEAVGMIIGKGGETIREMQSSTGCKINVSQTPGANENEREIGLIGTREAIERAKVSIEEKVEAVRQKNSGGGYGGGPGGGGRGRGGRDGGDGGGGYRQRDYDNTGYGGGGRGDGGAGRGGPSGYGSNAGGGAPAPAQGQPGSDDPSADPYAAYGGYAAYVALWYQALAQQQGGGGPPGAPPPAPGQ</sequence>
<keyword evidence="2" id="KW-0694">RNA-binding</keyword>
<dbReference type="InterPro" id="IPR004087">
    <property type="entry name" value="KH_dom"/>
</dbReference>
<name>A0ABP0B5I3_9PEZI</name>
<evidence type="ECO:0000256" key="3">
    <source>
        <dbReference type="SAM" id="MobiDB-lite"/>
    </source>
</evidence>
<feature type="region of interest" description="Disordered" evidence="3">
    <location>
        <begin position="274"/>
        <end position="310"/>
    </location>
</feature>
<evidence type="ECO:0000313" key="6">
    <source>
        <dbReference type="Proteomes" id="UP001642482"/>
    </source>
</evidence>